<dbReference type="EMBL" id="CP073041">
    <property type="protein sequence ID" value="UXE60299.1"/>
    <property type="molecule type" value="Genomic_DNA"/>
</dbReference>
<protein>
    <submittedName>
        <fullName evidence="4">ISL3 family transposase</fullName>
    </submittedName>
</protein>
<dbReference type="Proteomes" id="UP001065613">
    <property type="component" value="Chromosome"/>
</dbReference>
<dbReference type="PANTHER" id="PTHR33498">
    <property type="entry name" value="TRANSPOSASE FOR INSERTION SEQUENCE ELEMENT IS1557"/>
    <property type="match status" value="1"/>
</dbReference>
<feature type="domain" description="Transposase IS204/IS1001/IS1096/IS1165 helix-turn-helix" evidence="2">
    <location>
        <begin position="87"/>
        <end position="137"/>
    </location>
</feature>
<accession>A0A977KUR8</accession>
<reference evidence="4" key="1">
    <citation type="submission" date="2021-04" db="EMBL/GenBank/DDBJ databases">
        <title>Genome sequence of Woronichinia naegeliana from Washington state freshwater lake bloom.</title>
        <authorList>
            <person name="Dreher T.W."/>
        </authorList>
    </citation>
    <scope>NUCLEOTIDE SEQUENCE</scope>
    <source>
        <strain evidence="4">WA131</strain>
    </source>
</reference>
<dbReference type="InterPro" id="IPR047951">
    <property type="entry name" value="Transpos_ISL3"/>
</dbReference>
<dbReference type="InterPro" id="IPR029261">
    <property type="entry name" value="Transposase_Znf"/>
</dbReference>
<dbReference type="Pfam" id="PF14690">
    <property type="entry name" value="Zn_ribbon_ISL3"/>
    <property type="match status" value="1"/>
</dbReference>
<dbReference type="Pfam" id="PF13542">
    <property type="entry name" value="HTH_Tnp_ISL3"/>
    <property type="match status" value="1"/>
</dbReference>
<name>A0A977KUR8_9CYAN</name>
<dbReference type="KEGG" id="wna:KA717_32675"/>
<dbReference type="AlphaFoldDB" id="A0A977KUR8"/>
<gene>
    <name evidence="4" type="ORF">KA717_32675</name>
</gene>
<dbReference type="NCBIfam" id="NF033550">
    <property type="entry name" value="transpos_ISL3"/>
    <property type="match status" value="1"/>
</dbReference>
<evidence type="ECO:0000259" key="1">
    <source>
        <dbReference type="Pfam" id="PF01610"/>
    </source>
</evidence>
<evidence type="ECO:0000259" key="3">
    <source>
        <dbReference type="Pfam" id="PF14690"/>
    </source>
</evidence>
<organism evidence="4">
    <name type="scientific">Woronichinia naegeliana WA131</name>
    <dbReference type="NCBI Taxonomy" id="2824559"/>
    <lineage>
        <taxon>Bacteria</taxon>
        <taxon>Bacillati</taxon>
        <taxon>Cyanobacteriota</taxon>
        <taxon>Cyanophyceae</taxon>
        <taxon>Synechococcales</taxon>
        <taxon>Coelosphaeriaceae</taxon>
        <taxon>Woronichinia</taxon>
    </lineage>
</organism>
<dbReference type="PANTHER" id="PTHR33498:SF1">
    <property type="entry name" value="TRANSPOSASE FOR INSERTION SEQUENCE ELEMENT IS1557"/>
    <property type="match status" value="1"/>
</dbReference>
<evidence type="ECO:0000313" key="4">
    <source>
        <dbReference type="EMBL" id="UXE60299.1"/>
    </source>
</evidence>
<dbReference type="InterPro" id="IPR002560">
    <property type="entry name" value="Transposase_DDE"/>
</dbReference>
<dbReference type="Pfam" id="PF01610">
    <property type="entry name" value="DDE_Tnp_ISL3"/>
    <property type="match status" value="1"/>
</dbReference>
<evidence type="ECO:0000259" key="2">
    <source>
        <dbReference type="Pfam" id="PF13542"/>
    </source>
</evidence>
<proteinExistence type="predicted"/>
<sequence length="384" mass="46044">MWINLDELLGLPKVTVVNYREIDGALFLKLKMKNEVMECPNCHKELEDINQIEYNLVRDLSLLGKKVYLEVPRRQFHCEKCQKYITEKLDFMRLRKHYTIRYEEKIYEQVKKKNVEEVRQEEEISWGTLESIFEEYAKQAEKKEWELPEKISLDEFSNRKGKKDFITTVIDINKKELLEVIKGHKKEEIIEALKVQPARVRENVKEVSVDMWEGFTSAIKELFVNAKIVYDRFHVMKNINEELNKLRKKMNIHKKGLTYLLWKNKEELKEEKREELEEILKMYPCLGIAYEMKEEIRDIYEHSRTTNGARRKFEKWMRTASLFYKKSVGMLKTHLTGICNYFENHTTNGLTEGMNTKIKLIKRKSYGFANFEHLRLKLLACFNS</sequence>
<dbReference type="InterPro" id="IPR032877">
    <property type="entry name" value="Transposase_HTH"/>
</dbReference>
<feature type="domain" description="Transposase IS204/IS1001/IS1096/IS1165 zinc-finger" evidence="3">
    <location>
        <begin position="36"/>
        <end position="81"/>
    </location>
</feature>
<feature type="domain" description="Transposase IS204/IS1001/IS1096/IS1165 DDE" evidence="1">
    <location>
        <begin position="151"/>
        <end position="377"/>
    </location>
</feature>